<dbReference type="OrthoDB" id="88091at2759"/>
<name>A0A485L510_9STRA</name>
<evidence type="ECO:0000313" key="1">
    <source>
        <dbReference type="EMBL" id="KAF0692823.1"/>
    </source>
</evidence>
<evidence type="ECO:0000313" key="3">
    <source>
        <dbReference type="Proteomes" id="UP000332933"/>
    </source>
</evidence>
<keyword evidence="3" id="KW-1185">Reference proteome</keyword>
<dbReference type="EMBL" id="VJMH01005815">
    <property type="protein sequence ID" value="KAF0692823.1"/>
    <property type="molecule type" value="Genomic_DNA"/>
</dbReference>
<accession>A0A485L510</accession>
<evidence type="ECO:0000313" key="2">
    <source>
        <dbReference type="EMBL" id="VFT92915.1"/>
    </source>
</evidence>
<protein>
    <submittedName>
        <fullName evidence="2">Aste57867_16135 protein</fullName>
    </submittedName>
</protein>
<gene>
    <name evidence="2" type="primary">Aste57867_16135</name>
    <name evidence="1" type="ORF">As57867_016079</name>
    <name evidence="2" type="ORF">ASTE57867_16135</name>
</gene>
<organism evidence="2 3">
    <name type="scientific">Aphanomyces stellatus</name>
    <dbReference type="NCBI Taxonomy" id="120398"/>
    <lineage>
        <taxon>Eukaryota</taxon>
        <taxon>Sar</taxon>
        <taxon>Stramenopiles</taxon>
        <taxon>Oomycota</taxon>
        <taxon>Saprolegniomycetes</taxon>
        <taxon>Saprolegniales</taxon>
        <taxon>Verrucalvaceae</taxon>
        <taxon>Aphanomyces</taxon>
    </lineage>
</organism>
<proteinExistence type="predicted"/>
<dbReference type="Proteomes" id="UP000332933">
    <property type="component" value="Unassembled WGS sequence"/>
</dbReference>
<dbReference type="AlphaFoldDB" id="A0A485L510"/>
<reference evidence="1" key="2">
    <citation type="submission" date="2019-06" db="EMBL/GenBank/DDBJ databases">
        <title>Genomics analysis of Aphanomyces spp. identifies a new class of oomycete effector associated with host adaptation.</title>
        <authorList>
            <person name="Gaulin E."/>
        </authorList>
    </citation>
    <scope>NUCLEOTIDE SEQUENCE</scope>
    <source>
        <strain evidence="1">CBS 578.67</strain>
    </source>
</reference>
<dbReference type="EMBL" id="CAADRA010005836">
    <property type="protein sequence ID" value="VFT92915.1"/>
    <property type="molecule type" value="Genomic_DNA"/>
</dbReference>
<reference evidence="2 3" key="1">
    <citation type="submission" date="2019-03" db="EMBL/GenBank/DDBJ databases">
        <authorList>
            <person name="Gaulin E."/>
            <person name="Dumas B."/>
        </authorList>
    </citation>
    <scope>NUCLEOTIDE SEQUENCE [LARGE SCALE GENOMIC DNA]</scope>
    <source>
        <strain evidence="2">CBS 568.67</strain>
    </source>
</reference>
<sequence length="338" mass="38535">MSSSEGHRRAESLRLRKYRAQKKVELNELEKELWYLQGKLAQLQAARRGHTPHTATPTEHKALHDAVEKQTRLIRILSVWVASQTPEPSLVAPTAHATLLDDPSARLQGYYWLSNRVYHTATTAFPSHPFGSRVDDSFQFQMHVADADGDGPIVTGMETHVQHTFFTSLDCVKTLLWSCEEHNRVQTYVVSSSESVDHVSHHLVYYGGVYQSTNTRVRRLVCLFEDTDRVVFTYVLVAHDERFPMAEGEVRTHGFSWTIAESVTDHITLVRHSTMHFAPVTRHGVASLQDIGRLYGQSADGARYRQAYVERIRSVAEIRNRDQYRALTSSLSHLLDQI</sequence>